<evidence type="ECO:0000313" key="1">
    <source>
        <dbReference type="EMBL" id="PSN70698.1"/>
    </source>
</evidence>
<evidence type="ECO:0000313" key="2">
    <source>
        <dbReference type="Proteomes" id="UP000240883"/>
    </source>
</evidence>
<name>A0A2T2P022_CORCC</name>
<accession>A0A2T2P022</accession>
<organism evidence="1 2">
    <name type="scientific">Corynespora cassiicola Philippines</name>
    <dbReference type="NCBI Taxonomy" id="1448308"/>
    <lineage>
        <taxon>Eukaryota</taxon>
        <taxon>Fungi</taxon>
        <taxon>Dikarya</taxon>
        <taxon>Ascomycota</taxon>
        <taxon>Pezizomycotina</taxon>
        <taxon>Dothideomycetes</taxon>
        <taxon>Pleosporomycetidae</taxon>
        <taxon>Pleosporales</taxon>
        <taxon>Corynesporascaceae</taxon>
        <taxon>Corynespora</taxon>
    </lineage>
</organism>
<sequence length="241" mass="27944">MRVVVNEFQALINCLPIATVCAEARCHATNYCRIQIDCVNLLYTLDKSDMEKRGGNVLLEPLTILPTTVMVLSANRESEGPPGFTSAKHLVNVVSRVFGGGVQRIVLHGYYDSYNHLEDIYWPHTRHTRRLKYADPIIIEDPNHDPSMIFMTPNRVAHARIEFCIENLSAKWHCYWHLLKLYEVLSASRKKLPQLRHIDVHIQTYSWEDVISSIIKTTRKDDVLWVNWNDVHDEFCHSFMG</sequence>
<reference evidence="1 2" key="1">
    <citation type="journal article" date="2018" name="Front. Microbiol.">
        <title>Genome-Wide Analysis of Corynespora cassiicola Leaf Fall Disease Putative Effectors.</title>
        <authorList>
            <person name="Lopez D."/>
            <person name="Ribeiro S."/>
            <person name="Label P."/>
            <person name="Fumanal B."/>
            <person name="Venisse J.S."/>
            <person name="Kohler A."/>
            <person name="de Oliveira R.R."/>
            <person name="Labutti K."/>
            <person name="Lipzen A."/>
            <person name="Lail K."/>
            <person name="Bauer D."/>
            <person name="Ohm R.A."/>
            <person name="Barry K.W."/>
            <person name="Spatafora J."/>
            <person name="Grigoriev I.V."/>
            <person name="Martin F.M."/>
            <person name="Pujade-Renaud V."/>
        </authorList>
    </citation>
    <scope>NUCLEOTIDE SEQUENCE [LARGE SCALE GENOMIC DNA]</scope>
    <source>
        <strain evidence="1 2">Philippines</strain>
    </source>
</reference>
<gene>
    <name evidence="1" type="ORF">BS50DRAFT_570223</name>
</gene>
<keyword evidence="2" id="KW-1185">Reference proteome</keyword>
<dbReference type="OrthoDB" id="3764745at2759"/>
<dbReference type="AlphaFoldDB" id="A0A2T2P022"/>
<proteinExistence type="predicted"/>
<dbReference type="EMBL" id="KZ678131">
    <property type="protein sequence ID" value="PSN70698.1"/>
    <property type="molecule type" value="Genomic_DNA"/>
</dbReference>
<protein>
    <submittedName>
        <fullName evidence="1">Uncharacterized protein</fullName>
    </submittedName>
</protein>
<dbReference type="Proteomes" id="UP000240883">
    <property type="component" value="Unassembled WGS sequence"/>
</dbReference>